<evidence type="ECO:0000256" key="5">
    <source>
        <dbReference type="ARBA" id="ARBA00022838"/>
    </source>
</evidence>
<keyword evidence="13" id="KW-1185">Reference proteome</keyword>
<dbReference type="PANTHER" id="PTHR22142:SF2">
    <property type="entry name" value="KINETOCHORE PROTEIN SPC24"/>
    <property type="match status" value="1"/>
</dbReference>
<evidence type="ECO:0000256" key="10">
    <source>
        <dbReference type="RuleBase" id="RU368011"/>
    </source>
</evidence>
<accession>A0AAD2HLX2</accession>
<evidence type="ECO:0000256" key="7">
    <source>
        <dbReference type="ARBA" id="ARBA00023242"/>
    </source>
</evidence>
<dbReference type="AlphaFoldDB" id="A0AAD2HLX2"/>
<dbReference type="GO" id="GO:0008017">
    <property type="term" value="F:microtubule binding"/>
    <property type="evidence" value="ECO:0007669"/>
    <property type="project" value="TreeGrafter"/>
</dbReference>
<keyword evidence="5 10" id="KW-0995">Kinetochore</keyword>
<reference evidence="12" key="1">
    <citation type="submission" date="2023-11" db="EMBL/GenBank/DDBJ databases">
        <authorList>
            <person name="De Vega J J."/>
            <person name="De Vega J J."/>
        </authorList>
    </citation>
    <scope>NUCLEOTIDE SEQUENCE</scope>
</reference>
<keyword evidence="4 10" id="KW-0498">Mitosis</keyword>
<dbReference type="EMBL" id="CAVNYO010000419">
    <property type="protein sequence ID" value="CAK5277471.1"/>
    <property type="molecule type" value="Genomic_DNA"/>
</dbReference>
<evidence type="ECO:0000256" key="2">
    <source>
        <dbReference type="ARBA" id="ARBA00022454"/>
    </source>
</evidence>
<comment type="function">
    <text evidence="10">Acts as a component of the essential kinetochore-associated NDC80 complex, which is required for chromosome segregation and spindle checkpoint activity.</text>
</comment>
<keyword evidence="3 10" id="KW-0132">Cell division</keyword>
<evidence type="ECO:0000256" key="1">
    <source>
        <dbReference type="ARBA" id="ARBA00007804"/>
    </source>
</evidence>
<keyword evidence="2 10" id="KW-0158">Chromosome</keyword>
<comment type="subcellular location">
    <subcellularLocation>
        <location evidence="10">Nucleus</location>
    </subcellularLocation>
    <subcellularLocation>
        <location evidence="10">Chromosome</location>
        <location evidence="10">Centromere</location>
        <location evidence="10">Kinetochore</location>
    </subcellularLocation>
</comment>
<dbReference type="InterPro" id="IPR013252">
    <property type="entry name" value="Ndc80_Spc24"/>
</dbReference>
<evidence type="ECO:0000256" key="11">
    <source>
        <dbReference type="SAM" id="Coils"/>
    </source>
</evidence>
<keyword evidence="7 10" id="KW-0539">Nucleus</keyword>
<dbReference type="Proteomes" id="UP001295794">
    <property type="component" value="Unassembled WGS sequence"/>
</dbReference>
<keyword evidence="9 10" id="KW-0137">Centromere</keyword>
<keyword evidence="6 11" id="KW-0175">Coiled coil</keyword>
<protein>
    <recommendedName>
        <fullName evidence="10">Kinetochore protein Spc24</fullName>
    </recommendedName>
</protein>
<evidence type="ECO:0000256" key="8">
    <source>
        <dbReference type="ARBA" id="ARBA00023306"/>
    </source>
</evidence>
<comment type="subunit">
    <text evidence="10">Component of the NDC80 complex.</text>
</comment>
<sequence>MSISVEEAIHQLREVRALVVPDEDYLGLVSTEETIALTESNRRKELEELHSNLKALSKIVEAARVSATRPSTVPTAEMHAATLNELDESSLSLAKSIQEAEGLVASKEGELASLKDKARRLEYYDPAAEHEKELDGAALRLQIYKRLGFQPVTDKSGGLKKMLVRSSEGDIHIVDFSEGRTDFEYAEQLWKAASS</sequence>
<dbReference type="GO" id="GO:0051301">
    <property type="term" value="P:cell division"/>
    <property type="evidence" value="ECO:0007669"/>
    <property type="project" value="UniProtKB-UniRule"/>
</dbReference>
<evidence type="ECO:0000256" key="6">
    <source>
        <dbReference type="ARBA" id="ARBA00023054"/>
    </source>
</evidence>
<evidence type="ECO:0000313" key="13">
    <source>
        <dbReference type="Proteomes" id="UP001295794"/>
    </source>
</evidence>
<evidence type="ECO:0000256" key="4">
    <source>
        <dbReference type="ARBA" id="ARBA00022776"/>
    </source>
</evidence>
<evidence type="ECO:0000313" key="12">
    <source>
        <dbReference type="EMBL" id="CAK5277471.1"/>
    </source>
</evidence>
<gene>
    <name evidence="12" type="ORF">MYCIT1_LOCUS26488</name>
</gene>
<proteinExistence type="inferred from homology"/>
<comment type="similarity">
    <text evidence="1 10">Belongs to the SPC24 family.</text>
</comment>
<dbReference type="PANTHER" id="PTHR22142">
    <property type="match status" value="1"/>
</dbReference>
<organism evidence="12 13">
    <name type="scientific">Mycena citricolor</name>
    <dbReference type="NCBI Taxonomy" id="2018698"/>
    <lineage>
        <taxon>Eukaryota</taxon>
        <taxon>Fungi</taxon>
        <taxon>Dikarya</taxon>
        <taxon>Basidiomycota</taxon>
        <taxon>Agaricomycotina</taxon>
        <taxon>Agaricomycetes</taxon>
        <taxon>Agaricomycetidae</taxon>
        <taxon>Agaricales</taxon>
        <taxon>Marasmiineae</taxon>
        <taxon>Mycenaceae</taxon>
        <taxon>Mycena</taxon>
    </lineage>
</organism>
<evidence type="ECO:0000256" key="3">
    <source>
        <dbReference type="ARBA" id="ARBA00022618"/>
    </source>
</evidence>
<dbReference type="CDD" id="cd11565">
    <property type="entry name" value="RWD_Spc24"/>
    <property type="match status" value="1"/>
</dbReference>
<dbReference type="GO" id="GO:0005634">
    <property type="term" value="C:nucleus"/>
    <property type="evidence" value="ECO:0007669"/>
    <property type="project" value="UniProtKB-SubCell"/>
</dbReference>
<comment type="caution">
    <text evidence="12">The sequence shown here is derived from an EMBL/GenBank/DDBJ whole genome shotgun (WGS) entry which is preliminary data.</text>
</comment>
<feature type="coiled-coil region" evidence="11">
    <location>
        <begin position="97"/>
        <end position="147"/>
    </location>
</feature>
<dbReference type="GO" id="GO:0007059">
    <property type="term" value="P:chromosome segregation"/>
    <property type="evidence" value="ECO:0007669"/>
    <property type="project" value="TreeGrafter"/>
</dbReference>
<keyword evidence="8 10" id="KW-0131">Cell cycle</keyword>
<evidence type="ECO:0000256" key="9">
    <source>
        <dbReference type="ARBA" id="ARBA00023328"/>
    </source>
</evidence>
<dbReference type="Pfam" id="PF08286">
    <property type="entry name" value="Spc24"/>
    <property type="match status" value="1"/>
</dbReference>
<name>A0AAD2HLX2_9AGAR</name>
<dbReference type="GO" id="GO:0031262">
    <property type="term" value="C:Ndc80 complex"/>
    <property type="evidence" value="ECO:0007669"/>
    <property type="project" value="TreeGrafter"/>
</dbReference>